<dbReference type="AlphaFoldDB" id="A0A1G4NTN2"/>
<keyword evidence="13" id="KW-0150">Chloroplast</keyword>
<dbReference type="EC" id="5.6.2.3" evidence="11"/>
<dbReference type="PANTHER" id="PTHR30153">
    <property type="entry name" value="REPLICATIVE DNA HELICASE DNAB"/>
    <property type="match status" value="1"/>
</dbReference>
<feature type="domain" description="SF4 helicase" evidence="12">
    <location>
        <begin position="532"/>
        <end position="592"/>
    </location>
</feature>
<dbReference type="RefSeq" id="YP_009313788.1">
    <property type="nucleotide sequence ID" value="NC_031658.1"/>
</dbReference>
<dbReference type="GO" id="GO:0006269">
    <property type="term" value="P:DNA replication, synthesis of primer"/>
    <property type="evidence" value="ECO:0007669"/>
    <property type="project" value="UniProtKB-UniRule"/>
</dbReference>
<evidence type="ECO:0000256" key="9">
    <source>
        <dbReference type="ARBA" id="ARBA00023235"/>
    </source>
</evidence>
<keyword evidence="9" id="KW-0413">Isomerase</keyword>
<evidence type="ECO:0000256" key="6">
    <source>
        <dbReference type="ARBA" id="ARBA00022806"/>
    </source>
</evidence>
<evidence type="ECO:0000313" key="13">
    <source>
        <dbReference type="EMBL" id="SCW22042.1"/>
    </source>
</evidence>
<dbReference type="Gene3D" id="1.10.860.10">
    <property type="entry name" value="DNAb Helicase, Chain A"/>
    <property type="match status" value="1"/>
</dbReference>
<dbReference type="Pfam" id="PF00772">
    <property type="entry name" value="DnaB"/>
    <property type="match status" value="1"/>
</dbReference>
<dbReference type="GO" id="GO:0016887">
    <property type="term" value="F:ATP hydrolysis activity"/>
    <property type="evidence" value="ECO:0007669"/>
    <property type="project" value="RHEA"/>
</dbReference>
<dbReference type="InterPro" id="IPR016136">
    <property type="entry name" value="DNA_helicase_N/primase_C"/>
</dbReference>
<evidence type="ECO:0000256" key="5">
    <source>
        <dbReference type="ARBA" id="ARBA00022801"/>
    </source>
</evidence>
<keyword evidence="3 11" id="KW-0235">DNA replication</keyword>
<keyword evidence="2 11" id="KW-0639">Primosome</keyword>
<reference evidence="13" key="1">
    <citation type="submission" date="2016-10" db="EMBL/GenBank/DDBJ databases">
        <title>Chloroplast genomes as a tool to resolve red algal phylogenies: a case study in the Nemaliales.</title>
        <authorList>
            <person name="Costa J.F."/>
            <person name="Lin S.M."/>
            <person name="Macaya E.C."/>
            <person name="Fernandez-Garcia C."/>
            <person name="Verbruggen H."/>
        </authorList>
    </citation>
    <scope>NUCLEOTIDE SEQUENCE</scope>
    <source>
        <strain evidence="13">J.0167</strain>
    </source>
</reference>
<keyword evidence="13" id="KW-0934">Plastid</keyword>
<dbReference type="Gene3D" id="3.40.50.300">
    <property type="entry name" value="P-loop containing nucleotide triphosphate hydrolases"/>
    <property type="match status" value="2"/>
</dbReference>
<gene>
    <name evidence="13" type="primary">dnaB</name>
    <name evidence="13" type="ORF">J0167_211</name>
</gene>
<dbReference type="SUPFAM" id="SSF52540">
    <property type="entry name" value="P-loop containing nucleoside triphosphate hydrolases"/>
    <property type="match status" value="2"/>
</dbReference>
<evidence type="ECO:0000256" key="4">
    <source>
        <dbReference type="ARBA" id="ARBA00022741"/>
    </source>
</evidence>
<dbReference type="GO" id="GO:0043139">
    <property type="term" value="F:5'-3' DNA helicase activity"/>
    <property type="evidence" value="ECO:0007669"/>
    <property type="project" value="UniProtKB-EC"/>
</dbReference>
<keyword evidence="8 11" id="KW-0238">DNA-binding</keyword>
<dbReference type="EMBL" id="LT622866">
    <property type="protein sequence ID" value="SCW22042.1"/>
    <property type="molecule type" value="Genomic_DNA"/>
</dbReference>
<dbReference type="NCBIfam" id="TIGR00665">
    <property type="entry name" value="DnaB"/>
    <property type="match status" value="1"/>
</dbReference>
<feature type="domain" description="SF4 helicase" evidence="12">
    <location>
        <begin position="190"/>
        <end position="396"/>
    </location>
</feature>
<dbReference type="InterPro" id="IPR007693">
    <property type="entry name" value="DNA_helicase_DnaB-like_N"/>
</dbReference>
<dbReference type="GO" id="GO:0005829">
    <property type="term" value="C:cytosol"/>
    <property type="evidence" value="ECO:0007669"/>
    <property type="project" value="TreeGrafter"/>
</dbReference>
<dbReference type="GO" id="GO:0003677">
    <property type="term" value="F:DNA binding"/>
    <property type="evidence" value="ECO:0007669"/>
    <property type="project" value="UniProtKB-UniRule"/>
</dbReference>
<dbReference type="InterPro" id="IPR027417">
    <property type="entry name" value="P-loop_NTPase"/>
</dbReference>
<evidence type="ECO:0000256" key="11">
    <source>
        <dbReference type="RuleBase" id="RU362085"/>
    </source>
</evidence>
<name>A0A1G4NTN2_9FLOR</name>
<keyword evidence="6 11" id="KW-0347">Helicase</keyword>
<comment type="function">
    <text evidence="11">The main replicative DNA helicase, it participates in initiation and elongation during chromosome replication. Travels ahead of the DNA replisome, separating dsDNA into templates for DNA synthesis. A processive ATP-dependent 5'-3' DNA helicase it has DNA-dependent ATPase activity.</text>
</comment>
<organism evidence="13">
    <name type="scientific">Helminthocladia australis</name>
    <dbReference type="NCBI Taxonomy" id="260093"/>
    <lineage>
        <taxon>Eukaryota</taxon>
        <taxon>Rhodophyta</taxon>
        <taxon>Florideophyceae</taxon>
        <taxon>Nemaliophycidae</taxon>
        <taxon>Nemaliales</taxon>
        <taxon>Liagoraceae</taxon>
        <taxon>Helminthocladia</taxon>
    </lineage>
</organism>
<evidence type="ECO:0000256" key="3">
    <source>
        <dbReference type="ARBA" id="ARBA00022705"/>
    </source>
</evidence>
<geneLocation type="chloroplast" evidence="13"/>
<dbReference type="GeneID" id="29998344"/>
<reference evidence="13" key="2">
    <citation type="submission" date="2016-10" db="EMBL/GenBank/DDBJ databases">
        <authorList>
            <person name="de Groot N.N."/>
        </authorList>
    </citation>
    <scope>NUCLEOTIDE SEQUENCE</scope>
    <source>
        <strain evidence="13">J.0167</strain>
    </source>
</reference>
<dbReference type="GO" id="GO:0005524">
    <property type="term" value="F:ATP binding"/>
    <property type="evidence" value="ECO:0007669"/>
    <property type="project" value="UniProtKB-UniRule"/>
</dbReference>
<evidence type="ECO:0000256" key="2">
    <source>
        <dbReference type="ARBA" id="ARBA00022515"/>
    </source>
</evidence>
<keyword evidence="7 11" id="KW-0067">ATP-binding</keyword>
<dbReference type="InterPro" id="IPR007692">
    <property type="entry name" value="DNA_helicase_DnaB"/>
</dbReference>
<comment type="similarity">
    <text evidence="1 11">Belongs to the helicase family. DnaB subfamily.</text>
</comment>
<evidence type="ECO:0000256" key="1">
    <source>
        <dbReference type="ARBA" id="ARBA00008428"/>
    </source>
</evidence>
<comment type="catalytic activity">
    <reaction evidence="10 11">
        <text>ATP + H2O = ADP + phosphate + H(+)</text>
        <dbReference type="Rhea" id="RHEA:13065"/>
        <dbReference type="ChEBI" id="CHEBI:15377"/>
        <dbReference type="ChEBI" id="CHEBI:15378"/>
        <dbReference type="ChEBI" id="CHEBI:30616"/>
        <dbReference type="ChEBI" id="CHEBI:43474"/>
        <dbReference type="ChEBI" id="CHEBI:456216"/>
        <dbReference type="EC" id="5.6.2.3"/>
    </reaction>
</comment>
<dbReference type="SUPFAM" id="SSF48024">
    <property type="entry name" value="N-terminal domain of DnaB helicase"/>
    <property type="match status" value="1"/>
</dbReference>
<protein>
    <recommendedName>
        <fullName evidence="11">Replicative DNA helicase</fullName>
        <ecNumber evidence="11">5.6.2.3</ecNumber>
    </recommendedName>
</protein>
<keyword evidence="4 11" id="KW-0547">Nucleotide-binding</keyword>
<dbReference type="InterPro" id="IPR007694">
    <property type="entry name" value="DNA_helicase_DnaB-like_C"/>
</dbReference>
<proteinExistence type="inferred from homology"/>
<sequence>MINQDSIIKYHEQLPPQHNLAEEIILGGILVNKEIMQLAINELITESFSLETHQLIYRTINDIYLREKYIDSIILINTLWELNLLSHIGGIQKILDLLKQAQIFISTDLTYLTAQYYIYLIKDKYLRRLLIQYGYNIIKLAYVPSINSKNIFLKTDKYIKNIKYQGNQEIHSNVNSILTKFLIELKSNEYLGQKKNILSGFKGLDRISNGFEAGDLIVIAGRPSMGKTSLGLNITFNILQANNIGICIFSLEMSKEQILYKLLSMSSQIPVHQLQIGSVTNKDWTKVQESANKLVKSIIQIDDTANLSLNHLSLKAKNLKDKYPKIGIIMIDYLQLIQFQSIKSSNRAEELSIITRSLKILAKELSVPIIILSQLNRNVENRVNKIPMLSDLKESGCMDYYTKIIKYPSQNMPYTNWIYKDKSYTRIDLQDRLIHDIKSTSLQHKYEIHLCEHLASITTHNHLIFSHTSWKKVDHIKYKNSLNKSNQTATELKDAHIKFSNIRISLKNKSYDLVIPETQSILSNSGYILHNSIEQDADLVLMLYRESYYNSNNIDKSDKYITNLIVAKHRNGPTGTVELKFNPTMSSFDDMQ</sequence>
<dbReference type="PROSITE" id="PS51199">
    <property type="entry name" value="SF4_HELICASE"/>
    <property type="match status" value="2"/>
</dbReference>
<keyword evidence="5 11" id="KW-0378">Hydrolase</keyword>
<dbReference type="CDD" id="cd00984">
    <property type="entry name" value="DnaB_C"/>
    <property type="match status" value="1"/>
</dbReference>
<evidence type="ECO:0000256" key="8">
    <source>
        <dbReference type="ARBA" id="ARBA00023125"/>
    </source>
</evidence>
<evidence type="ECO:0000256" key="7">
    <source>
        <dbReference type="ARBA" id="ARBA00022840"/>
    </source>
</evidence>
<dbReference type="InterPro" id="IPR036185">
    <property type="entry name" value="DNA_heli_DnaB-like_N_sf"/>
</dbReference>
<evidence type="ECO:0000256" key="10">
    <source>
        <dbReference type="ARBA" id="ARBA00048954"/>
    </source>
</evidence>
<dbReference type="PANTHER" id="PTHR30153:SF2">
    <property type="entry name" value="REPLICATIVE DNA HELICASE"/>
    <property type="match status" value="1"/>
</dbReference>
<accession>A0A1G4NTN2</accession>
<evidence type="ECO:0000259" key="12">
    <source>
        <dbReference type="PROSITE" id="PS51199"/>
    </source>
</evidence>
<dbReference type="Pfam" id="PF03796">
    <property type="entry name" value="DnaB_C"/>
    <property type="match status" value="1"/>
</dbReference>